<dbReference type="AlphaFoldDB" id="A0A1A9ZA50"/>
<keyword evidence="2" id="KW-1185">Reference proteome</keyword>
<evidence type="ECO:0000313" key="2">
    <source>
        <dbReference type="Proteomes" id="UP000092445"/>
    </source>
</evidence>
<reference evidence="2" key="1">
    <citation type="submission" date="2014-03" db="EMBL/GenBank/DDBJ databases">
        <authorList>
            <person name="Aksoy S."/>
            <person name="Warren W."/>
            <person name="Wilson R.K."/>
        </authorList>
    </citation>
    <scope>NUCLEOTIDE SEQUENCE [LARGE SCALE GENOMIC DNA]</scope>
    <source>
        <strain evidence="2">IAEA</strain>
    </source>
</reference>
<sequence>MHTSGLKRQAKEGSKSAMFFYPNNQTGFANHSQTRLKLTFSDFDNDSPWPSLILTLKANFTLHFKPLKTLACTLAFTVTITEEKKEGALRFEGYSVELLLLTDLALLTQFNSFGAFVSMHDVPGMSAVKMRWFAPYLLT</sequence>
<dbReference type="VEuPathDB" id="VectorBase:GPAI008320"/>
<reference evidence="1" key="2">
    <citation type="submission" date="2020-05" db="UniProtKB">
        <authorList>
            <consortium name="EnsemblMetazoa"/>
        </authorList>
    </citation>
    <scope>IDENTIFICATION</scope>
    <source>
        <strain evidence="1">IAEA</strain>
    </source>
</reference>
<evidence type="ECO:0000313" key="1">
    <source>
        <dbReference type="EnsemblMetazoa" id="GPAI008320-PA"/>
    </source>
</evidence>
<protein>
    <submittedName>
        <fullName evidence="1">Uncharacterized protein</fullName>
    </submittedName>
</protein>
<dbReference type="EnsemblMetazoa" id="GPAI008320-RA">
    <property type="protein sequence ID" value="GPAI008320-PA"/>
    <property type="gene ID" value="GPAI008320"/>
</dbReference>
<organism evidence="1 2">
    <name type="scientific">Glossina pallidipes</name>
    <name type="common">Tsetse fly</name>
    <dbReference type="NCBI Taxonomy" id="7398"/>
    <lineage>
        <taxon>Eukaryota</taxon>
        <taxon>Metazoa</taxon>
        <taxon>Ecdysozoa</taxon>
        <taxon>Arthropoda</taxon>
        <taxon>Hexapoda</taxon>
        <taxon>Insecta</taxon>
        <taxon>Pterygota</taxon>
        <taxon>Neoptera</taxon>
        <taxon>Endopterygota</taxon>
        <taxon>Diptera</taxon>
        <taxon>Brachycera</taxon>
        <taxon>Muscomorpha</taxon>
        <taxon>Hippoboscoidea</taxon>
        <taxon>Glossinidae</taxon>
        <taxon>Glossina</taxon>
    </lineage>
</organism>
<name>A0A1A9ZA50_GLOPL</name>
<accession>A0A1A9ZA50</accession>
<proteinExistence type="predicted"/>
<dbReference type="Proteomes" id="UP000092445">
    <property type="component" value="Unassembled WGS sequence"/>
</dbReference>